<dbReference type="RefSeq" id="WP_185128046.1">
    <property type="nucleotide sequence ID" value="NZ_JACJVO010000007.1"/>
</dbReference>
<keyword evidence="3" id="KW-1185">Reference proteome</keyword>
<evidence type="ECO:0000313" key="2">
    <source>
        <dbReference type="EMBL" id="MBB6730376.1"/>
    </source>
</evidence>
<feature type="region of interest" description="Disordered" evidence="1">
    <location>
        <begin position="1"/>
        <end position="37"/>
    </location>
</feature>
<sequence length="512" mass="54912">MSGSVWVWTGTHAREKEPEGPSRGRTGESAGSARHGEGAWWSKVDGVRLLERRPAELGEDDAVLALGSWPQARAGTGQAAERRQPWVWNAGADRVAELGPAEIARRLRREGFAAELSAAGPGSGKRRVSGKGGGAPGAANVADAGDPNWRGHVEISVAVFGLEAVEIVPAPSGFARPESLARRLSRASARALLALGLDLGTVRWRVGGGGRRGTIVGLTPKLRIRTEEGERRLREAAASFAAGWRDELGGYGPDVTVGADAEFVLVSPSGKVVPASRFFSPRAAAGSDSALIGGVLRWPLAELRPAPSREPRAVAVRLRGLLAAAARRAASEPQLRWLAGASPVRGLPLGGHLHISGALLTGERLRALDNAVALPLRLLEPPGAAGRRPRYGALGDFRPKPHGGFEYRTPPSWLVSPLLARGALALAKVAAEHARELAASRPLDDDGMRDAFYGGDRDRLLEGVRRVHEALRRTAGYAEYRREIEPVFRAIEQGWRWDETRDIRRAWRIAPY</sequence>
<comment type="caution">
    <text evidence="2">The sequence shown here is derived from an EMBL/GenBank/DDBJ whole genome shotgun (WGS) entry which is preliminary data.</text>
</comment>
<dbReference type="Pfam" id="PF14395">
    <property type="entry name" value="COOH-NH2_lig"/>
    <property type="match status" value="1"/>
</dbReference>
<feature type="region of interest" description="Disordered" evidence="1">
    <location>
        <begin position="116"/>
        <end position="143"/>
    </location>
</feature>
<evidence type="ECO:0000313" key="3">
    <source>
        <dbReference type="Proteomes" id="UP000564644"/>
    </source>
</evidence>
<accession>A0A7X0SI96</accession>
<evidence type="ECO:0008006" key="4">
    <source>
        <dbReference type="Google" id="ProtNLM"/>
    </source>
</evidence>
<name>A0A7X0SI96_9BACL</name>
<reference evidence="2 3" key="1">
    <citation type="submission" date="2020-08" db="EMBL/GenBank/DDBJ databases">
        <title>Cohnella phylogeny.</title>
        <authorList>
            <person name="Dunlap C."/>
        </authorList>
    </citation>
    <scope>NUCLEOTIDE SEQUENCE [LARGE SCALE GENOMIC DNA]</scope>
    <source>
        <strain evidence="2 3">CBP 2801</strain>
    </source>
</reference>
<organism evidence="2 3">
    <name type="scientific">Cohnella zeiphila</name>
    <dbReference type="NCBI Taxonomy" id="2761120"/>
    <lineage>
        <taxon>Bacteria</taxon>
        <taxon>Bacillati</taxon>
        <taxon>Bacillota</taxon>
        <taxon>Bacilli</taxon>
        <taxon>Bacillales</taxon>
        <taxon>Paenibacillaceae</taxon>
        <taxon>Cohnella</taxon>
    </lineage>
</organism>
<dbReference type="InterPro" id="IPR025681">
    <property type="entry name" value="COOH-NH2_lig"/>
</dbReference>
<dbReference type="AlphaFoldDB" id="A0A7X0SI96"/>
<protein>
    <recommendedName>
        <fullName evidence="4">PhiEco32-like amidoligase-type 2 protein</fullName>
    </recommendedName>
</protein>
<proteinExistence type="predicted"/>
<feature type="compositionally biased region" description="Basic and acidic residues" evidence="1">
    <location>
        <begin position="12"/>
        <end position="26"/>
    </location>
</feature>
<evidence type="ECO:0000256" key="1">
    <source>
        <dbReference type="SAM" id="MobiDB-lite"/>
    </source>
</evidence>
<dbReference type="EMBL" id="JACJVO010000007">
    <property type="protein sequence ID" value="MBB6730376.1"/>
    <property type="molecule type" value="Genomic_DNA"/>
</dbReference>
<gene>
    <name evidence="2" type="ORF">H7C18_05635</name>
</gene>
<dbReference type="Proteomes" id="UP000564644">
    <property type="component" value="Unassembled WGS sequence"/>
</dbReference>